<dbReference type="InterPro" id="IPR001736">
    <property type="entry name" value="PLipase_D/transphosphatidylase"/>
</dbReference>
<evidence type="ECO:0000256" key="4">
    <source>
        <dbReference type="ARBA" id="ARBA00023098"/>
    </source>
</evidence>
<evidence type="ECO:0000256" key="2">
    <source>
        <dbReference type="ARBA" id="ARBA00022737"/>
    </source>
</evidence>
<dbReference type="InterPro" id="IPR025202">
    <property type="entry name" value="PLD-like_dom"/>
</dbReference>
<dbReference type="SMART" id="SM00155">
    <property type="entry name" value="PLDc"/>
    <property type="match status" value="2"/>
</dbReference>
<dbReference type="GO" id="GO:0009395">
    <property type="term" value="P:phospholipid catabolic process"/>
    <property type="evidence" value="ECO:0007669"/>
    <property type="project" value="TreeGrafter"/>
</dbReference>
<evidence type="ECO:0000256" key="5">
    <source>
        <dbReference type="SAM" id="MobiDB-lite"/>
    </source>
</evidence>
<reference evidence="7 8" key="1">
    <citation type="submission" date="2012-02" db="EMBL/GenBank/DDBJ databases">
        <title>Whole genome shotgun sequence of Escherichia hermannii NBRC 105704.</title>
        <authorList>
            <person name="Yoshida I."/>
            <person name="Hosoyama A."/>
            <person name="Tsuchikane K."/>
            <person name="Katsumata H."/>
            <person name="Yamazaki S."/>
            <person name="Fujita N."/>
        </authorList>
    </citation>
    <scope>NUCLEOTIDE SEQUENCE [LARGE SCALE GENOMIC DNA]</scope>
    <source>
        <strain evidence="7 8">NBRC 105704</strain>
    </source>
</reference>
<keyword evidence="3" id="KW-0378">Hydrolase</keyword>
<evidence type="ECO:0000313" key="7">
    <source>
        <dbReference type="EMBL" id="GAB50636.1"/>
    </source>
</evidence>
<dbReference type="AlphaFoldDB" id="H5UXK5"/>
<dbReference type="EMBL" id="BAFF01000001">
    <property type="protein sequence ID" value="GAB50636.1"/>
    <property type="molecule type" value="Genomic_DNA"/>
</dbReference>
<feature type="domain" description="PLD phosphodiesterase" evidence="6">
    <location>
        <begin position="520"/>
        <end position="547"/>
    </location>
</feature>
<accession>H5UXK5</accession>
<name>H5UXK5_ATLHE</name>
<dbReference type="Pfam" id="PF13091">
    <property type="entry name" value="PLDc_2"/>
    <property type="match status" value="1"/>
</dbReference>
<comment type="caution">
    <text evidence="7">The sequence shown here is derived from an EMBL/GenBank/DDBJ whole genome shotgun (WGS) entry which is preliminary data.</text>
</comment>
<proteinExistence type="predicted"/>
<dbReference type="PANTHER" id="PTHR18896:SF76">
    <property type="entry name" value="PHOSPHOLIPASE"/>
    <property type="match status" value="1"/>
</dbReference>
<dbReference type="GeneID" id="92829278"/>
<dbReference type="Proteomes" id="UP000010297">
    <property type="component" value="Unassembled WGS sequence"/>
</dbReference>
<evidence type="ECO:0000313" key="8">
    <source>
        <dbReference type="Proteomes" id="UP000010297"/>
    </source>
</evidence>
<dbReference type="Gene3D" id="3.30.870.10">
    <property type="entry name" value="Endonuclease Chain A"/>
    <property type="match status" value="2"/>
</dbReference>
<dbReference type="PANTHER" id="PTHR18896">
    <property type="entry name" value="PHOSPHOLIPASE D"/>
    <property type="match status" value="1"/>
</dbReference>
<dbReference type="GO" id="GO:0004630">
    <property type="term" value="F:phospholipase D activity"/>
    <property type="evidence" value="ECO:0007669"/>
    <property type="project" value="UniProtKB-EC"/>
</dbReference>
<organism evidence="7 8">
    <name type="scientific">Atlantibacter hermannii NBRC 105704</name>
    <dbReference type="NCBI Taxonomy" id="1115512"/>
    <lineage>
        <taxon>Bacteria</taxon>
        <taxon>Pseudomonadati</taxon>
        <taxon>Pseudomonadota</taxon>
        <taxon>Gammaproteobacteria</taxon>
        <taxon>Enterobacterales</taxon>
        <taxon>Enterobacteriaceae</taxon>
        <taxon>Atlantibacter</taxon>
    </lineage>
</organism>
<keyword evidence="4" id="KW-0443">Lipid metabolism</keyword>
<gene>
    <name evidence="7" type="ORF">EH105704_01_06470</name>
</gene>
<evidence type="ECO:0000259" key="6">
    <source>
        <dbReference type="PROSITE" id="PS50035"/>
    </source>
</evidence>
<protein>
    <recommendedName>
        <fullName evidence="6">PLD phosphodiesterase domain-containing protein</fullName>
    </recommendedName>
</protein>
<sequence>MSQNDIISPVATVDTSECAIITPWFVENTEYPPVPATYMPLVNGEEAFRSVHEAIANAKKTVDIICWGFQPSMYFIRDGKAPCIGELLVSIAKEKNVQVRILGWEAPFNSAGVAGESNVPGKDIIRFGDRNGQSAEDKQHAYDRWWFSRFSNSGEWIKAINGPIVSPAQPTRNSPILTPVFVGRGFDLLERAEIAYQELLYSVDSGLSGMSAAVMAIAPTHHQKTVLVDYELPDDAVGFVMGHNMLDEYWDKDAHSSKRRPPALGREFPDRDTWAPNTGPRGKWPRQDMSCRVTGPLLEHLHQNFAQAWNRETEENLLLSRNAKCVAKKLKPLAGNGDLVMAQLLRTQMREGRRDIEKLYLKSVNNATQYIYIENQYFRWPPLAEAIKENIKAQKKAGRIPEKDGYLYLFVVSNVTDEGIGAGTANTQRMLDSLGRGDTIPELTRLRRMEELKAKMYEPSPYPALSDEGIAEGFRKRAEYEKAAGELKKKVADDFMVPIDGLKVHICSLVAKDSPAEAWMPTYVHSKIMLINDVFTTHGSANINTRSMEVDSEMNIAHECAKVTKALRKRLWNIHTGGQGVQDDPADAFDAWNKLIKRNHDNQYGEEKKTPETPLIQFLYDKTTLKDKD</sequence>
<keyword evidence="8" id="KW-1185">Reference proteome</keyword>
<dbReference type="InterPro" id="IPR015679">
    <property type="entry name" value="PLipase_D_fam"/>
</dbReference>
<comment type="catalytic activity">
    <reaction evidence="1">
        <text>a 1,2-diacyl-sn-glycero-3-phosphocholine + H2O = a 1,2-diacyl-sn-glycero-3-phosphate + choline + H(+)</text>
        <dbReference type="Rhea" id="RHEA:14445"/>
        <dbReference type="ChEBI" id="CHEBI:15354"/>
        <dbReference type="ChEBI" id="CHEBI:15377"/>
        <dbReference type="ChEBI" id="CHEBI:15378"/>
        <dbReference type="ChEBI" id="CHEBI:57643"/>
        <dbReference type="ChEBI" id="CHEBI:58608"/>
        <dbReference type="EC" id="3.1.4.4"/>
    </reaction>
</comment>
<dbReference type="SUPFAM" id="SSF56024">
    <property type="entry name" value="Phospholipase D/nuclease"/>
    <property type="match status" value="2"/>
</dbReference>
<dbReference type="RefSeq" id="WP_002463323.1">
    <property type="nucleotide sequence ID" value="NZ_BAFF01000001.1"/>
</dbReference>
<evidence type="ECO:0000256" key="3">
    <source>
        <dbReference type="ARBA" id="ARBA00022801"/>
    </source>
</evidence>
<keyword evidence="2" id="KW-0677">Repeat</keyword>
<feature type="region of interest" description="Disordered" evidence="5">
    <location>
        <begin position="254"/>
        <end position="286"/>
    </location>
</feature>
<dbReference type="eggNOG" id="COG1502">
    <property type="taxonomic scope" value="Bacteria"/>
</dbReference>
<evidence type="ECO:0000256" key="1">
    <source>
        <dbReference type="ARBA" id="ARBA00000798"/>
    </source>
</evidence>
<dbReference type="PROSITE" id="PS50035">
    <property type="entry name" value="PLD"/>
    <property type="match status" value="1"/>
</dbReference>